<dbReference type="PANTHER" id="PTHR47843:SF5">
    <property type="entry name" value="BTB_POZ DOMAIN PROTEIN"/>
    <property type="match status" value="1"/>
</dbReference>
<feature type="domain" description="BTB" evidence="2">
    <location>
        <begin position="7"/>
        <end position="75"/>
    </location>
</feature>
<dbReference type="AlphaFoldDB" id="A0A179IGP5"/>
<feature type="region of interest" description="Disordered" evidence="1">
    <location>
        <begin position="299"/>
        <end position="367"/>
    </location>
</feature>
<evidence type="ECO:0000313" key="4">
    <source>
        <dbReference type="Proteomes" id="UP000243081"/>
    </source>
</evidence>
<dbReference type="Gene3D" id="3.30.710.10">
    <property type="entry name" value="Potassium Channel Kv1.1, Chain A"/>
    <property type="match status" value="1"/>
</dbReference>
<evidence type="ECO:0000259" key="2">
    <source>
        <dbReference type="PROSITE" id="PS50097"/>
    </source>
</evidence>
<comment type="caution">
    <text evidence="3">The sequence shown here is derived from an EMBL/GenBank/DDBJ whole genome shotgun (WGS) entry which is preliminary data.</text>
</comment>
<keyword evidence="4" id="KW-1185">Reference proteome</keyword>
<gene>
    <name evidence="3" type="ORF">LLEC1_06309</name>
</gene>
<sequence length="367" mass="39961">MRNGEFSDLTFLCKQQNFYVHKAVVCAQSVILRDEIRDAPLDNSSIKTIDMSEYLPEIVNGFVRYFYTGDYASGKAQETVDSKPEDDVLAEILSHIQFHHIASRYKVGRMATLSASNLKSLLQKYEDETGLVSALPSAARMAHSLASDHDVKDAVAASFTQHLDKLLNDGKFSEFHNMPDFLELVLRHCARRIVARKEFVTRVNKKLQVVKEEGLQRSAALEETIQLIRDRKRCINSSCRSVFNAEVSETFEITCRLCCQKQKLTAAAPGETATAVATPTGANAPTPLAPTQMYTFGQSPAPNVAKAPAATPEAKSAPGPVTSSFAAPVSSPLLGRKTGGGRGRGRGPGIGRGRGNGWGEGPDLNYN</sequence>
<dbReference type="InterPro" id="IPR000210">
    <property type="entry name" value="BTB/POZ_dom"/>
</dbReference>
<proteinExistence type="predicted"/>
<dbReference type="Pfam" id="PF00651">
    <property type="entry name" value="BTB"/>
    <property type="match status" value="1"/>
</dbReference>
<organism evidence="3 4">
    <name type="scientific">Cordyceps confragosa</name>
    <name type="common">Lecanicillium lecanii</name>
    <dbReference type="NCBI Taxonomy" id="2714763"/>
    <lineage>
        <taxon>Eukaryota</taxon>
        <taxon>Fungi</taxon>
        <taxon>Dikarya</taxon>
        <taxon>Ascomycota</taxon>
        <taxon>Pezizomycotina</taxon>
        <taxon>Sordariomycetes</taxon>
        <taxon>Hypocreomycetidae</taxon>
        <taxon>Hypocreales</taxon>
        <taxon>Cordycipitaceae</taxon>
        <taxon>Akanthomyces</taxon>
    </lineage>
</organism>
<dbReference type="EMBL" id="LUKN01001459">
    <property type="protein sequence ID" value="OAR00930.1"/>
    <property type="molecule type" value="Genomic_DNA"/>
</dbReference>
<dbReference type="PANTHER" id="PTHR47843">
    <property type="entry name" value="BTB DOMAIN-CONTAINING PROTEIN-RELATED"/>
    <property type="match status" value="1"/>
</dbReference>
<reference evidence="3 4" key="1">
    <citation type="submission" date="2016-03" db="EMBL/GenBank/DDBJ databases">
        <title>Fine-scale spatial genetic structure of a fungal parasite of coffee scale insects.</title>
        <authorList>
            <person name="Jackson D."/>
            <person name="Zemenick K.A."/>
            <person name="Malloure B."/>
            <person name="Quandt C.A."/>
            <person name="James T.Y."/>
        </authorList>
    </citation>
    <scope>NUCLEOTIDE SEQUENCE [LARGE SCALE GENOMIC DNA]</scope>
    <source>
        <strain evidence="3 4">UM487</strain>
    </source>
</reference>
<dbReference type="PROSITE" id="PS50097">
    <property type="entry name" value="BTB"/>
    <property type="match status" value="1"/>
</dbReference>
<feature type="compositionally biased region" description="Gly residues" evidence="1">
    <location>
        <begin position="337"/>
        <end position="360"/>
    </location>
</feature>
<name>A0A179IGP5_CORDF</name>
<dbReference type="Proteomes" id="UP000243081">
    <property type="component" value="Unassembled WGS sequence"/>
</dbReference>
<dbReference type="OrthoDB" id="1022638at2759"/>
<dbReference type="OMA" id="HCARRIV"/>
<evidence type="ECO:0000256" key="1">
    <source>
        <dbReference type="SAM" id="MobiDB-lite"/>
    </source>
</evidence>
<evidence type="ECO:0000313" key="3">
    <source>
        <dbReference type="EMBL" id="OAR00930.1"/>
    </source>
</evidence>
<accession>A0A179IGP5</accession>
<protein>
    <recommendedName>
        <fullName evidence="2">BTB domain-containing protein</fullName>
    </recommendedName>
</protein>
<dbReference type="SUPFAM" id="SSF54695">
    <property type="entry name" value="POZ domain"/>
    <property type="match status" value="1"/>
</dbReference>
<dbReference type="InterPro" id="IPR011333">
    <property type="entry name" value="SKP1/BTB/POZ_sf"/>
</dbReference>